<evidence type="ECO:0000313" key="4">
    <source>
        <dbReference type="Proteomes" id="UP000054018"/>
    </source>
</evidence>
<reference evidence="3 4" key="1">
    <citation type="submission" date="2014-04" db="EMBL/GenBank/DDBJ databases">
        <authorList>
            <consortium name="DOE Joint Genome Institute"/>
            <person name="Kuo A."/>
            <person name="Kohler A."/>
            <person name="Costa M.D."/>
            <person name="Nagy L.G."/>
            <person name="Floudas D."/>
            <person name="Copeland A."/>
            <person name="Barry K.W."/>
            <person name="Cichocki N."/>
            <person name="Veneault-Fourrey C."/>
            <person name="LaButti K."/>
            <person name="Lindquist E.A."/>
            <person name="Lipzen A."/>
            <person name="Lundell T."/>
            <person name="Morin E."/>
            <person name="Murat C."/>
            <person name="Sun H."/>
            <person name="Tunlid A."/>
            <person name="Henrissat B."/>
            <person name="Grigoriev I.V."/>
            <person name="Hibbett D.S."/>
            <person name="Martin F."/>
            <person name="Nordberg H.P."/>
            <person name="Cantor M.N."/>
            <person name="Hua S.X."/>
        </authorList>
    </citation>
    <scope>NUCLEOTIDE SEQUENCE [LARGE SCALE GENOMIC DNA]</scope>
    <source>
        <strain evidence="3 4">441</strain>
    </source>
</reference>
<feature type="domain" description="Fungal-type protein kinase" evidence="2">
    <location>
        <begin position="215"/>
        <end position="258"/>
    </location>
</feature>
<dbReference type="HOGENOM" id="CLU_963504_0_0_1"/>
<evidence type="ECO:0000313" key="3">
    <source>
        <dbReference type="EMBL" id="KIK27515.1"/>
    </source>
</evidence>
<feature type="region of interest" description="Disordered" evidence="1">
    <location>
        <begin position="157"/>
        <end position="180"/>
    </location>
</feature>
<protein>
    <recommendedName>
        <fullName evidence="2">Fungal-type protein kinase domain-containing protein</fullName>
    </recommendedName>
</protein>
<keyword evidence="4" id="KW-1185">Reference proteome</keyword>
<dbReference type="AlphaFoldDB" id="A0A0C9YR61"/>
<dbReference type="Proteomes" id="UP000054018">
    <property type="component" value="Unassembled WGS sequence"/>
</dbReference>
<organism evidence="3 4">
    <name type="scientific">Pisolithus microcarpus 441</name>
    <dbReference type="NCBI Taxonomy" id="765257"/>
    <lineage>
        <taxon>Eukaryota</taxon>
        <taxon>Fungi</taxon>
        <taxon>Dikarya</taxon>
        <taxon>Basidiomycota</taxon>
        <taxon>Agaricomycotina</taxon>
        <taxon>Agaricomycetes</taxon>
        <taxon>Agaricomycetidae</taxon>
        <taxon>Boletales</taxon>
        <taxon>Sclerodermatineae</taxon>
        <taxon>Pisolithaceae</taxon>
        <taxon>Pisolithus</taxon>
    </lineage>
</organism>
<evidence type="ECO:0000259" key="2">
    <source>
        <dbReference type="Pfam" id="PF17667"/>
    </source>
</evidence>
<dbReference type="InterPro" id="IPR040976">
    <property type="entry name" value="Pkinase_fungal"/>
</dbReference>
<dbReference type="Pfam" id="PF17667">
    <property type="entry name" value="Pkinase_fungal"/>
    <property type="match status" value="1"/>
</dbReference>
<reference evidence="4" key="2">
    <citation type="submission" date="2015-01" db="EMBL/GenBank/DDBJ databases">
        <title>Evolutionary Origins and Diversification of the Mycorrhizal Mutualists.</title>
        <authorList>
            <consortium name="DOE Joint Genome Institute"/>
            <consortium name="Mycorrhizal Genomics Consortium"/>
            <person name="Kohler A."/>
            <person name="Kuo A."/>
            <person name="Nagy L.G."/>
            <person name="Floudas D."/>
            <person name="Copeland A."/>
            <person name="Barry K.W."/>
            <person name="Cichocki N."/>
            <person name="Veneault-Fourrey C."/>
            <person name="LaButti K."/>
            <person name="Lindquist E.A."/>
            <person name="Lipzen A."/>
            <person name="Lundell T."/>
            <person name="Morin E."/>
            <person name="Murat C."/>
            <person name="Riley R."/>
            <person name="Ohm R."/>
            <person name="Sun H."/>
            <person name="Tunlid A."/>
            <person name="Henrissat B."/>
            <person name="Grigoriev I.V."/>
            <person name="Hibbett D.S."/>
            <person name="Martin F."/>
        </authorList>
    </citation>
    <scope>NUCLEOTIDE SEQUENCE [LARGE SCALE GENOMIC DNA]</scope>
    <source>
        <strain evidence="4">441</strain>
    </source>
</reference>
<accession>A0A0C9YR61</accession>
<dbReference type="EMBL" id="KN833696">
    <property type="protein sequence ID" value="KIK27515.1"/>
    <property type="molecule type" value="Genomic_DNA"/>
</dbReference>
<dbReference type="OrthoDB" id="2690194at2759"/>
<evidence type="ECO:0000256" key="1">
    <source>
        <dbReference type="SAM" id="MobiDB-lite"/>
    </source>
</evidence>
<gene>
    <name evidence="3" type="ORF">PISMIDRAFT_187983</name>
</gene>
<proteinExistence type="predicted"/>
<name>A0A0C9YR61_9AGAM</name>
<sequence>MTIVNSPTHALRSAVQSHVHYHAPSRIITVPASVALTEFSSLGELLVAFLDCMVGECIPPCFVLGSLMVELQRILMLSRLPTSCIAIFMENLGAQQKEHLSKRIDGLARRGVLAHWGSVVPIAPSPLPPAPATVDNSERQPSTRHVAASATLSPTVTVNNSDIVDGPSNPTTPPTELADIPDHKTRSVCHVTVMGKGLADLARDSNAEDDRRRTTDTAPVYRTGTWAWMSVELLMADPRWPVVHEPRHDLESFFYILASSRRVLTSTSTHLNQAFTKPSLPNQLLGGLG</sequence>